<evidence type="ECO:0000313" key="1">
    <source>
        <dbReference type="EMBL" id="KAG9239479.1"/>
    </source>
</evidence>
<dbReference type="Proteomes" id="UP000824998">
    <property type="component" value="Unassembled WGS sequence"/>
</dbReference>
<sequence>MATAETVEMGPAHAPKTESIEAFTSLLPHLKRELQHLRHETNKHEMQYFQATADLPNEQLTNFSSDDLKEVRVATSAYGVHLFGKVLLPDSEGCYFMFRAFIAGEAEGAKLHCIHMEETERPDGDKDFRAIFGEGDKLEWFDV</sequence>
<comment type="caution">
    <text evidence="1">The sequence shown here is derived from an EMBL/GenBank/DDBJ whole genome shotgun (WGS) entry which is preliminary data.</text>
</comment>
<keyword evidence="2" id="KW-1185">Reference proteome</keyword>
<evidence type="ECO:0000313" key="2">
    <source>
        <dbReference type="Proteomes" id="UP000824998"/>
    </source>
</evidence>
<proteinExistence type="predicted"/>
<gene>
    <name evidence="1" type="ORF">BJ875DRAFT_448192</name>
</gene>
<protein>
    <submittedName>
        <fullName evidence="1">Uncharacterized protein</fullName>
    </submittedName>
</protein>
<dbReference type="OrthoDB" id="3344950at2759"/>
<accession>A0A9P7YT72</accession>
<dbReference type="EMBL" id="MU251358">
    <property type="protein sequence ID" value="KAG9239479.1"/>
    <property type="molecule type" value="Genomic_DNA"/>
</dbReference>
<name>A0A9P7YT72_9HELO</name>
<organism evidence="1 2">
    <name type="scientific">Amylocarpus encephaloides</name>
    <dbReference type="NCBI Taxonomy" id="45428"/>
    <lineage>
        <taxon>Eukaryota</taxon>
        <taxon>Fungi</taxon>
        <taxon>Dikarya</taxon>
        <taxon>Ascomycota</taxon>
        <taxon>Pezizomycotina</taxon>
        <taxon>Leotiomycetes</taxon>
        <taxon>Helotiales</taxon>
        <taxon>Helotiales incertae sedis</taxon>
        <taxon>Amylocarpus</taxon>
    </lineage>
</organism>
<reference evidence="1" key="1">
    <citation type="journal article" date="2021" name="IMA Fungus">
        <title>Genomic characterization of three marine fungi, including Emericellopsis atlantica sp. nov. with signatures of a generalist lifestyle and marine biomass degradation.</title>
        <authorList>
            <person name="Hagestad O.C."/>
            <person name="Hou L."/>
            <person name="Andersen J.H."/>
            <person name="Hansen E.H."/>
            <person name="Altermark B."/>
            <person name="Li C."/>
            <person name="Kuhnert E."/>
            <person name="Cox R.J."/>
            <person name="Crous P.W."/>
            <person name="Spatafora J.W."/>
            <person name="Lail K."/>
            <person name="Amirebrahimi M."/>
            <person name="Lipzen A."/>
            <person name="Pangilinan J."/>
            <person name="Andreopoulos W."/>
            <person name="Hayes R.D."/>
            <person name="Ng V."/>
            <person name="Grigoriev I.V."/>
            <person name="Jackson S.A."/>
            <person name="Sutton T.D.S."/>
            <person name="Dobson A.D.W."/>
            <person name="Rama T."/>
        </authorList>
    </citation>
    <scope>NUCLEOTIDE SEQUENCE</scope>
    <source>
        <strain evidence="1">TRa018bII</strain>
    </source>
</reference>
<dbReference type="AlphaFoldDB" id="A0A9P7YT72"/>